<protein>
    <submittedName>
        <fullName evidence="1">Uncharacterized protein</fullName>
    </submittedName>
</protein>
<evidence type="ECO:0000313" key="2">
    <source>
        <dbReference type="Proteomes" id="UP001164929"/>
    </source>
</evidence>
<keyword evidence="2" id="KW-1185">Reference proteome</keyword>
<dbReference type="Proteomes" id="UP001164929">
    <property type="component" value="Chromosome 8"/>
</dbReference>
<gene>
    <name evidence="1" type="ORF">NC653_020033</name>
</gene>
<sequence>MEMRGIKKTVDEFYPRLNAIFSFKFISAGVFWEALSGQKGSQQTNVKARKEKKKRATIIFYSDF</sequence>
<organism evidence="1 2">
    <name type="scientific">Populus alba x Populus x berolinensis</name>
    <dbReference type="NCBI Taxonomy" id="444605"/>
    <lineage>
        <taxon>Eukaryota</taxon>
        <taxon>Viridiplantae</taxon>
        <taxon>Streptophyta</taxon>
        <taxon>Embryophyta</taxon>
        <taxon>Tracheophyta</taxon>
        <taxon>Spermatophyta</taxon>
        <taxon>Magnoliopsida</taxon>
        <taxon>eudicotyledons</taxon>
        <taxon>Gunneridae</taxon>
        <taxon>Pentapetalae</taxon>
        <taxon>rosids</taxon>
        <taxon>fabids</taxon>
        <taxon>Malpighiales</taxon>
        <taxon>Salicaceae</taxon>
        <taxon>Saliceae</taxon>
        <taxon>Populus</taxon>
    </lineage>
</organism>
<accession>A0AAD6MJE5</accession>
<dbReference type="EMBL" id="JAQIZT010000008">
    <property type="protein sequence ID" value="KAJ6986683.1"/>
    <property type="molecule type" value="Genomic_DNA"/>
</dbReference>
<comment type="caution">
    <text evidence="1">The sequence shown here is derived from an EMBL/GenBank/DDBJ whole genome shotgun (WGS) entry which is preliminary data.</text>
</comment>
<proteinExistence type="predicted"/>
<reference evidence="1" key="1">
    <citation type="journal article" date="2023" name="Mol. Ecol. Resour.">
        <title>Chromosome-level genome assembly of a triploid poplar Populus alba 'Berolinensis'.</title>
        <authorList>
            <person name="Chen S."/>
            <person name="Yu Y."/>
            <person name="Wang X."/>
            <person name="Wang S."/>
            <person name="Zhang T."/>
            <person name="Zhou Y."/>
            <person name="He R."/>
            <person name="Meng N."/>
            <person name="Wang Y."/>
            <person name="Liu W."/>
            <person name="Liu Z."/>
            <person name="Liu J."/>
            <person name="Guo Q."/>
            <person name="Huang H."/>
            <person name="Sederoff R.R."/>
            <person name="Wang G."/>
            <person name="Qu G."/>
            <person name="Chen S."/>
        </authorList>
    </citation>
    <scope>NUCLEOTIDE SEQUENCE</scope>
    <source>
        <strain evidence="1">SC-2020</strain>
    </source>
</reference>
<evidence type="ECO:0000313" key="1">
    <source>
        <dbReference type="EMBL" id="KAJ6986683.1"/>
    </source>
</evidence>
<dbReference type="AlphaFoldDB" id="A0AAD6MJE5"/>
<name>A0AAD6MJE5_9ROSI</name>